<evidence type="ECO:0000256" key="1">
    <source>
        <dbReference type="ARBA" id="ARBA00004370"/>
    </source>
</evidence>
<evidence type="ECO:0000259" key="7">
    <source>
        <dbReference type="Pfam" id="PF02931"/>
    </source>
</evidence>
<proteinExistence type="predicted"/>
<dbReference type="SUPFAM" id="SSF63712">
    <property type="entry name" value="Nicotinic receptor ligand binding domain-like"/>
    <property type="match status" value="1"/>
</dbReference>
<evidence type="ECO:0000313" key="9">
    <source>
        <dbReference type="Proteomes" id="UP001286313"/>
    </source>
</evidence>
<keyword evidence="9" id="KW-1185">Reference proteome</keyword>
<accession>A0AAE1GD36</accession>
<dbReference type="Pfam" id="PF00057">
    <property type="entry name" value="Ldl_recept_a"/>
    <property type="match status" value="1"/>
</dbReference>
<dbReference type="InterPro" id="IPR016187">
    <property type="entry name" value="CTDL_fold"/>
</dbReference>
<feature type="transmembrane region" description="Helical" evidence="5">
    <location>
        <begin position="632"/>
        <end position="651"/>
    </location>
</feature>
<dbReference type="GO" id="GO:0016020">
    <property type="term" value="C:membrane"/>
    <property type="evidence" value="ECO:0007669"/>
    <property type="project" value="UniProtKB-SubCell"/>
</dbReference>
<evidence type="ECO:0000256" key="6">
    <source>
        <dbReference type="SAM" id="SignalP"/>
    </source>
</evidence>
<dbReference type="SMART" id="SM00192">
    <property type="entry name" value="LDLa"/>
    <property type="match status" value="1"/>
</dbReference>
<dbReference type="InterPro" id="IPR023415">
    <property type="entry name" value="LDLR_class-A_CS"/>
</dbReference>
<dbReference type="SUPFAM" id="SSF56436">
    <property type="entry name" value="C-type lectin-like"/>
    <property type="match status" value="1"/>
</dbReference>
<dbReference type="InterPro" id="IPR006202">
    <property type="entry name" value="Neur_chan_lig-bd"/>
</dbReference>
<dbReference type="InterPro" id="IPR036055">
    <property type="entry name" value="LDL_receptor-like_sf"/>
</dbReference>
<dbReference type="InterPro" id="IPR018000">
    <property type="entry name" value="Neurotransmitter_ion_chnl_CS"/>
</dbReference>
<comment type="subcellular location">
    <subcellularLocation>
        <location evidence="1">Membrane</location>
    </subcellularLocation>
</comment>
<dbReference type="SUPFAM" id="SSF57424">
    <property type="entry name" value="LDL receptor-like module"/>
    <property type="match status" value="1"/>
</dbReference>
<organism evidence="8 9">
    <name type="scientific">Petrolisthes cinctipes</name>
    <name type="common">Flat porcelain crab</name>
    <dbReference type="NCBI Taxonomy" id="88211"/>
    <lineage>
        <taxon>Eukaryota</taxon>
        <taxon>Metazoa</taxon>
        <taxon>Ecdysozoa</taxon>
        <taxon>Arthropoda</taxon>
        <taxon>Crustacea</taxon>
        <taxon>Multicrustacea</taxon>
        <taxon>Malacostraca</taxon>
        <taxon>Eumalacostraca</taxon>
        <taxon>Eucarida</taxon>
        <taxon>Decapoda</taxon>
        <taxon>Pleocyemata</taxon>
        <taxon>Anomura</taxon>
        <taxon>Galatheoidea</taxon>
        <taxon>Porcellanidae</taxon>
        <taxon>Petrolisthes</taxon>
    </lineage>
</organism>
<feature type="domain" description="Neurotransmitter-gated ion-channel ligand-binding" evidence="7">
    <location>
        <begin position="458"/>
        <end position="540"/>
    </location>
</feature>
<dbReference type="InterPro" id="IPR002172">
    <property type="entry name" value="LDrepeatLR_classA_rpt"/>
</dbReference>
<name>A0AAE1GD36_PETCI</name>
<keyword evidence="2 5" id="KW-0472">Membrane</keyword>
<dbReference type="EMBL" id="JAWQEG010000383">
    <property type="protein sequence ID" value="KAK3890848.1"/>
    <property type="molecule type" value="Genomic_DNA"/>
</dbReference>
<dbReference type="PROSITE" id="PS00236">
    <property type="entry name" value="NEUROTR_ION_CHANNEL"/>
    <property type="match status" value="1"/>
</dbReference>
<evidence type="ECO:0000256" key="2">
    <source>
        <dbReference type="ARBA" id="ARBA00023136"/>
    </source>
</evidence>
<keyword evidence="5" id="KW-1133">Transmembrane helix</keyword>
<comment type="caution">
    <text evidence="8">The sequence shown here is derived from an EMBL/GenBank/DDBJ whole genome shotgun (WGS) entry which is preliminary data.</text>
</comment>
<feature type="disulfide bond" evidence="4">
    <location>
        <begin position="425"/>
        <end position="443"/>
    </location>
</feature>
<dbReference type="CDD" id="cd00112">
    <property type="entry name" value="LDLa"/>
    <property type="match status" value="1"/>
</dbReference>
<dbReference type="InterPro" id="IPR016186">
    <property type="entry name" value="C-type_lectin-like/link_sf"/>
</dbReference>
<evidence type="ECO:0000256" key="4">
    <source>
        <dbReference type="PROSITE-ProRule" id="PRU00124"/>
    </source>
</evidence>
<dbReference type="PROSITE" id="PS01209">
    <property type="entry name" value="LDLRA_1"/>
    <property type="match status" value="1"/>
</dbReference>
<feature type="chain" id="PRO_5042090278" description="Neurotransmitter-gated ion-channel ligand-binding domain-containing protein" evidence="6">
    <location>
        <begin position="23"/>
        <end position="656"/>
    </location>
</feature>
<dbReference type="AlphaFoldDB" id="A0AAE1GD36"/>
<feature type="disulfide bond" evidence="4">
    <location>
        <begin position="418"/>
        <end position="430"/>
    </location>
</feature>
<feature type="signal peptide" evidence="6">
    <location>
        <begin position="1"/>
        <end position="22"/>
    </location>
</feature>
<dbReference type="Proteomes" id="UP001286313">
    <property type="component" value="Unassembled WGS sequence"/>
</dbReference>
<dbReference type="Gene3D" id="2.70.170.10">
    <property type="entry name" value="Neurotransmitter-gated ion-channel ligand-binding domain"/>
    <property type="match status" value="1"/>
</dbReference>
<keyword evidence="3 4" id="KW-1015">Disulfide bond</keyword>
<dbReference type="PROSITE" id="PS50068">
    <property type="entry name" value="LDLRA_2"/>
    <property type="match status" value="1"/>
</dbReference>
<evidence type="ECO:0000256" key="5">
    <source>
        <dbReference type="SAM" id="Phobius"/>
    </source>
</evidence>
<dbReference type="Gene3D" id="3.10.100.10">
    <property type="entry name" value="Mannose-Binding Protein A, subunit A"/>
    <property type="match status" value="1"/>
</dbReference>
<sequence length="656" mass="73741">MTGLLNMQTCVVLMKYTHLLLAVSVLTSHGESRTGTHTTQTSGRKLPGVRFQTDGVASIDSVLEADPGQPLPSFTQVEEASVEVNMAAWEELVMKGGEGARMVMGNILNEQFDLSHTLHAEVADLRIYSFPMDISQMRSFATCGLDEEEASLPSPVLSLAQGNFNVSGPTEEMEVDEGEVCGGHHGDAFMMLFPEKQNFQDAVSWCLKLRGNLALPSTSQENKQLYDRAINQDLTLFLAVSVVRWSGQCVDMWRGLYWLGVRGDLNRNQWLTLTEGKPINYHNLTHDTQEVTDEYRCVLAGGPSLAYQWYHAPCAGAACPVCNFTGYPMLHFRGLCKSSLFDRSLYLHDYYSDQPMYDGEVHSQVVWSGKEWVMKSRLRSSLTANMLGSSQHPIGRNTWQVSGDRCPPGKMQLLLTVCRADEFTCDDGTCIDKRRRCDLATDCPDHSDELECQVAYLPPGYSSRLPPPSPATSPLPLFFHLNILSVRMFDLKSFTVEVDALVRLLWKDSRLSFTNLQEDTRRNQVEALEVWTPSLTLTDGTNGLVAPGEADGEDLFVLREMSPHSDDDSHLHEDDLYSGSENSLVYELHKTIKFRCNLDLWNYPFDVQRCTIIFTVKGLTDSFSKLVKVTQYYISILILSHSLLLTLIISFHTHFY</sequence>
<dbReference type="InterPro" id="IPR036734">
    <property type="entry name" value="Neur_chan_lig-bd_sf"/>
</dbReference>
<feature type="disulfide bond" evidence="4">
    <location>
        <begin position="437"/>
        <end position="452"/>
    </location>
</feature>
<gene>
    <name evidence="8" type="ORF">Pcinc_005210</name>
</gene>
<dbReference type="Pfam" id="PF02931">
    <property type="entry name" value="Neur_chan_LBD"/>
    <property type="match status" value="1"/>
</dbReference>
<reference evidence="8" key="1">
    <citation type="submission" date="2023-10" db="EMBL/GenBank/DDBJ databases">
        <title>Genome assemblies of two species of porcelain crab, Petrolisthes cinctipes and Petrolisthes manimaculis (Anomura: Porcellanidae).</title>
        <authorList>
            <person name="Angst P."/>
        </authorList>
    </citation>
    <scope>NUCLEOTIDE SEQUENCE</scope>
    <source>
        <strain evidence="8">PB745_01</strain>
        <tissue evidence="8">Gill</tissue>
    </source>
</reference>
<keyword evidence="6" id="KW-0732">Signal</keyword>
<evidence type="ECO:0000313" key="8">
    <source>
        <dbReference type="EMBL" id="KAK3890848.1"/>
    </source>
</evidence>
<dbReference type="Gene3D" id="4.10.400.10">
    <property type="entry name" value="Low-density Lipoprotein Receptor"/>
    <property type="match status" value="1"/>
</dbReference>
<dbReference type="CDD" id="cd00037">
    <property type="entry name" value="CLECT"/>
    <property type="match status" value="1"/>
</dbReference>
<keyword evidence="5" id="KW-0812">Transmembrane</keyword>
<dbReference type="GO" id="GO:0005230">
    <property type="term" value="F:extracellular ligand-gated monoatomic ion channel activity"/>
    <property type="evidence" value="ECO:0007669"/>
    <property type="project" value="InterPro"/>
</dbReference>
<protein>
    <recommendedName>
        <fullName evidence="7">Neurotransmitter-gated ion-channel ligand-binding domain-containing protein</fullName>
    </recommendedName>
</protein>
<evidence type="ECO:0000256" key="3">
    <source>
        <dbReference type="ARBA" id="ARBA00023157"/>
    </source>
</evidence>